<keyword evidence="3" id="KW-1185">Reference proteome</keyword>
<evidence type="ECO:0000313" key="3">
    <source>
        <dbReference type="Proteomes" id="UP001548713"/>
    </source>
</evidence>
<sequence length="392" mass="42732">MKVIILSSLSWSLVNFRGALIQRMRAEGHEVIAAAPDGEPAVIETLEKWGVAFHLTPMARAGTGIVADLRTLLCYRRLLKQERPDVVVAYTQKPIIYGGIAARLAGVSSFFPIMSGLGYVFSSEADGRPLLRRVVSRLYRTGVRRAKCLFVFNSDDRSDMLDNGIIDPRQRVLQVPGSGVDTRHYAEQPLPDGPLTFLMMGRLMRDKGVAEFAEAARELREFVPDSRFLLLGRPETENPTGIPAEALSAWQAEGLITLLPETRDVRPVLGSAHVFVLPSFYREGLPRTILEALSTGRPVITTDMPGCREPIVQGVNGLLVPPRDAGALAAAMRSFADHRDCIAVMGKAGRELAVRIYDVDKVNLMLLQAMGLLGAASKQSHHSASNLAAVAA</sequence>
<dbReference type="Proteomes" id="UP001548713">
    <property type="component" value="Unassembled WGS sequence"/>
</dbReference>
<dbReference type="Pfam" id="PF13692">
    <property type="entry name" value="Glyco_trans_1_4"/>
    <property type="match status" value="1"/>
</dbReference>
<dbReference type="InterPro" id="IPR050194">
    <property type="entry name" value="Glycosyltransferase_grp1"/>
</dbReference>
<dbReference type="Pfam" id="PF13579">
    <property type="entry name" value="Glyco_trans_4_4"/>
    <property type="match status" value="1"/>
</dbReference>
<organism evidence="2 3">
    <name type="scientific">Novosphingobium kalidii</name>
    <dbReference type="NCBI Taxonomy" id="3230299"/>
    <lineage>
        <taxon>Bacteria</taxon>
        <taxon>Pseudomonadati</taxon>
        <taxon>Pseudomonadota</taxon>
        <taxon>Alphaproteobacteria</taxon>
        <taxon>Sphingomonadales</taxon>
        <taxon>Sphingomonadaceae</taxon>
        <taxon>Novosphingobium</taxon>
    </lineage>
</organism>
<feature type="domain" description="Glycosyltransferase subfamily 4-like N-terminal" evidence="1">
    <location>
        <begin position="19"/>
        <end position="173"/>
    </location>
</feature>
<proteinExistence type="predicted"/>
<comment type="caution">
    <text evidence="2">The sequence shown here is derived from an EMBL/GenBank/DDBJ whole genome shotgun (WGS) entry which is preliminary data.</text>
</comment>
<dbReference type="PANTHER" id="PTHR45947:SF15">
    <property type="entry name" value="TEICHURONIC ACID BIOSYNTHESIS GLYCOSYLTRANSFERASE TUAC-RELATED"/>
    <property type="match status" value="1"/>
</dbReference>
<reference evidence="2 3" key="1">
    <citation type="submission" date="2024-07" db="EMBL/GenBank/DDBJ databases">
        <title>Novosphingobium kalidii RD2P27.</title>
        <authorList>
            <person name="Sun J.-Q."/>
        </authorList>
    </citation>
    <scope>NUCLEOTIDE SEQUENCE [LARGE SCALE GENOMIC DNA]</scope>
    <source>
        <strain evidence="2 3">RD2P27</strain>
    </source>
</reference>
<evidence type="ECO:0000259" key="1">
    <source>
        <dbReference type="Pfam" id="PF13579"/>
    </source>
</evidence>
<dbReference type="EMBL" id="JBEWLY010000023">
    <property type="protein sequence ID" value="MET1756690.1"/>
    <property type="molecule type" value="Genomic_DNA"/>
</dbReference>
<dbReference type="SUPFAM" id="SSF53756">
    <property type="entry name" value="UDP-Glycosyltransferase/glycogen phosphorylase"/>
    <property type="match status" value="1"/>
</dbReference>
<evidence type="ECO:0000313" key="2">
    <source>
        <dbReference type="EMBL" id="MET1756690.1"/>
    </source>
</evidence>
<protein>
    <submittedName>
        <fullName evidence="2">Glycosyltransferase family 4 protein</fullName>
    </submittedName>
</protein>
<name>A0ABV2D4Q3_9SPHN</name>
<dbReference type="CDD" id="cd03808">
    <property type="entry name" value="GT4_CapM-like"/>
    <property type="match status" value="1"/>
</dbReference>
<dbReference type="PANTHER" id="PTHR45947">
    <property type="entry name" value="SULFOQUINOVOSYL TRANSFERASE SQD2"/>
    <property type="match status" value="1"/>
</dbReference>
<dbReference type="InterPro" id="IPR028098">
    <property type="entry name" value="Glyco_trans_4-like_N"/>
</dbReference>
<dbReference type="Gene3D" id="3.40.50.2000">
    <property type="entry name" value="Glycogen Phosphorylase B"/>
    <property type="match status" value="2"/>
</dbReference>
<accession>A0ABV2D4Q3</accession>
<dbReference type="RefSeq" id="WP_353985179.1">
    <property type="nucleotide sequence ID" value="NZ_JBEWLY010000023.1"/>
</dbReference>
<gene>
    <name evidence="2" type="ORF">ABVV53_14695</name>
</gene>